<dbReference type="Proteomes" id="UP000027341">
    <property type="component" value="Unassembled WGS sequence"/>
</dbReference>
<feature type="active site" description="Acyl-ester intermediate" evidence="13">
    <location>
        <position position="74"/>
    </location>
</feature>
<evidence type="ECO:0000256" key="5">
    <source>
        <dbReference type="ARBA" id="ARBA00022645"/>
    </source>
</evidence>
<dbReference type="InterPro" id="IPR018044">
    <property type="entry name" value="Peptidase_S11"/>
</dbReference>
<evidence type="ECO:0000256" key="16">
    <source>
        <dbReference type="SAM" id="SignalP"/>
    </source>
</evidence>
<accession>A0A067A1P3</accession>
<dbReference type="GO" id="GO:0009252">
    <property type="term" value="P:peptidoglycan biosynthetic process"/>
    <property type="evidence" value="ECO:0007669"/>
    <property type="project" value="UniProtKB-UniPathway"/>
</dbReference>
<dbReference type="InterPro" id="IPR012338">
    <property type="entry name" value="Beta-lactam/transpept-like"/>
</dbReference>
<evidence type="ECO:0000256" key="6">
    <source>
        <dbReference type="ARBA" id="ARBA00022670"/>
    </source>
</evidence>
<dbReference type="SMART" id="SM00936">
    <property type="entry name" value="PBP5_C"/>
    <property type="match status" value="1"/>
</dbReference>
<evidence type="ECO:0000256" key="11">
    <source>
        <dbReference type="ARBA" id="ARBA00023316"/>
    </source>
</evidence>
<dbReference type="PANTHER" id="PTHR21581:SF6">
    <property type="entry name" value="TRAFFICKING PROTEIN PARTICLE COMPLEX SUBUNIT 12"/>
    <property type="match status" value="1"/>
</dbReference>
<dbReference type="GO" id="GO:0008360">
    <property type="term" value="P:regulation of cell shape"/>
    <property type="evidence" value="ECO:0007669"/>
    <property type="project" value="UniProtKB-KW"/>
</dbReference>
<dbReference type="SUPFAM" id="SSF56601">
    <property type="entry name" value="beta-lactamase/transpeptidase-like"/>
    <property type="match status" value="1"/>
</dbReference>
<feature type="binding site" evidence="14">
    <location>
        <position position="236"/>
    </location>
    <ligand>
        <name>substrate</name>
    </ligand>
</feature>
<dbReference type="InterPro" id="IPR037167">
    <property type="entry name" value="Peptidase_S11_C_sf"/>
</dbReference>
<evidence type="ECO:0000256" key="4">
    <source>
        <dbReference type="ARBA" id="ARBA00012448"/>
    </source>
</evidence>
<name>A0A067A1P3_HYDMR</name>
<dbReference type="EMBL" id="JMIU01000001">
    <property type="protein sequence ID" value="KDN96536.1"/>
    <property type="molecule type" value="Genomic_DNA"/>
</dbReference>
<protein>
    <recommendedName>
        <fullName evidence="4">serine-type D-Ala-D-Ala carboxypeptidase</fullName>
        <ecNumber evidence="4">3.4.16.4</ecNumber>
    </recommendedName>
</protein>
<dbReference type="Gene3D" id="2.60.410.10">
    <property type="entry name" value="D-Ala-D-Ala carboxypeptidase, C-terminal domain"/>
    <property type="match status" value="1"/>
</dbReference>
<dbReference type="Pfam" id="PF00768">
    <property type="entry name" value="Peptidase_S11"/>
    <property type="match status" value="1"/>
</dbReference>
<dbReference type="EC" id="3.4.16.4" evidence="4"/>
<feature type="active site" description="Proton acceptor" evidence="13">
    <location>
        <position position="77"/>
    </location>
</feature>
<dbReference type="Gene3D" id="3.40.710.10">
    <property type="entry name" value="DD-peptidase/beta-lactamase superfamily"/>
    <property type="match status" value="1"/>
</dbReference>
<keyword evidence="11" id="KW-0961">Cell wall biogenesis/degradation</keyword>
<dbReference type="GO" id="GO:0071555">
    <property type="term" value="P:cell wall organization"/>
    <property type="evidence" value="ECO:0007669"/>
    <property type="project" value="UniProtKB-KW"/>
</dbReference>
<dbReference type="PANTHER" id="PTHR21581">
    <property type="entry name" value="D-ALANYL-D-ALANINE CARBOXYPEPTIDASE"/>
    <property type="match status" value="1"/>
</dbReference>
<evidence type="ECO:0000259" key="17">
    <source>
        <dbReference type="SMART" id="SM00936"/>
    </source>
</evidence>
<organism evidence="18 19">
    <name type="scientific">Hydrogenovibrio marinus</name>
    <dbReference type="NCBI Taxonomy" id="28885"/>
    <lineage>
        <taxon>Bacteria</taxon>
        <taxon>Pseudomonadati</taxon>
        <taxon>Pseudomonadota</taxon>
        <taxon>Gammaproteobacteria</taxon>
        <taxon>Thiotrichales</taxon>
        <taxon>Piscirickettsiaceae</taxon>
        <taxon>Hydrogenovibrio</taxon>
    </lineage>
</organism>
<evidence type="ECO:0000256" key="2">
    <source>
        <dbReference type="ARBA" id="ARBA00004752"/>
    </source>
</evidence>
<keyword evidence="5 18" id="KW-0121">Carboxypeptidase</keyword>
<evidence type="ECO:0000313" key="18">
    <source>
        <dbReference type="EMBL" id="KDN96536.1"/>
    </source>
</evidence>
<evidence type="ECO:0000256" key="3">
    <source>
        <dbReference type="ARBA" id="ARBA00007164"/>
    </source>
</evidence>
<keyword evidence="19" id="KW-1185">Reference proteome</keyword>
<evidence type="ECO:0000256" key="13">
    <source>
        <dbReference type="PIRSR" id="PIRSR618044-1"/>
    </source>
</evidence>
<proteinExistence type="inferred from homology"/>
<evidence type="ECO:0000256" key="9">
    <source>
        <dbReference type="ARBA" id="ARBA00022960"/>
    </source>
</evidence>
<feature type="signal peptide" evidence="16">
    <location>
        <begin position="1"/>
        <end position="20"/>
    </location>
</feature>
<dbReference type="Pfam" id="PF07943">
    <property type="entry name" value="PBP5_C"/>
    <property type="match status" value="1"/>
</dbReference>
<dbReference type="RefSeq" id="WP_029912887.1">
    <property type="nucleotide sequence ID" value="NZ_AP020335.1"/>
</dbReference>
<evidence type="ECO:0000256" key="14">
    <source>
        <dbReference type="PIRSR" id="PIRSR618044-2"/>
    </source>
</evidence>
<dbReference type="InterPro" id="IPR012907">
    <property type="entry name" value="Peptidase_S11_C"/>
</dbReference>
<gene>
    <name evidence="18" type="ORF">EI16_09770</name>
</gene>
<sequence>MTKLFSIFLALLFVSTNSLADAPEPTLTTTVSPPMPYVIPSPPKLDAKAYLVVDFNSGAVLASYNADDRIEPASLTKIMSGYVILSELKNGNMSLDDMVTISPKAWKMPGSKMFIEVGQKVSVGNLIKGMVVQSGNDATVALAEHVAGSESVFVEIMNKYAQMLGMTGTHFANATGLPNPEHYSTATDLAKVAKALIQKFPEDYKWYDQKKFTFNGITQYNRNKLLWQDPSVDGLKTGHTESAGYCLVSSAHRNGMRIVSVVVGTPSAAKRVSESQKLINYAFRFFETHKLYSADQRLHDARVWEGKQNTVGLSLANDLYITIPRGQYKNLKIETSIKSDIRAPIQKGQVLGDLHVSLNGKVVAERPLVATSEIDEGSFFKKLIDQIKLLFQALLNFIGL</sequence>
<keyword evidence="9" id="KW-0133">Cell shape</keyword>
<feature type="active site" evidence="13">
    <location>
        <position position="134"/>
    </location>
</feature>
<dbReference type="InterPro" id="IPR001967">
    <property type="entry name" value="Peptidase_S11_N"/>
</dbReference>
<feature type="domain" description="Peptidase S11 D-Ala-D-Ala carboxypeptidase A C-terminal" evidence="17">
    <location>
        <begin position="286"/>
        <end position="376"/>
    </location>
</feature>
<comment type="pathway">
    <text evidence="2">Cell wall biogenesis; peptidoglycan biosynthesis.</text>
</comment>
<feature type="chain" id="PRO_5001632746" description="serine-type D-Ala-D-Ala carboxypeptidase" evidence="16">
    <location>
        <begin position="21"/>
        <end position="400"/>
    </location>
</feature>
<evidence type="ECO:0000256" key="15">
    <source>
        <dbReference type="RuleBase" id="RU004016"/>
    </source>
</evidence>
<comment type="catalytic activity">
    <reaction evidence="12">
        <text>Preferential cleavage: (Ac)2-L-Lys-D-Ala-|-D-Ala. Also transpeptidation of peptidyl-alanyl moieties that are N-acyl substituents of D-alanine.</text>
        <dbReference type="EC" id="3.4.16.4"/>
    </reaction>
</comment>
<dbReference type="GO" id="GO:0009002">
    <property type="term" value="F:serine-type D-Ala-D-Ala carboxypeptidase activity"/>
    <property type="evidence" value="ECO:0007669"/>
    <property type="project" value="UniProtKB-EC"/>
</dbReference>
<evidence type="ECO:0000256" key="1">
    <source>
        <dbReference type="ARBA" id="ARBA00003217"/>
    </source>
</evidence>
<evidence type="ECO:0000313" key="19">
    <source>
        <dbReference type="Proteomes" id="UP000027341"/>
    </source>
</evidence>
<dbReference type="STRING" id="28885.EI16_09770"/>
<reference evidence="18 19" key="1">
    <citation type="submission" date="2014-04" db="EMBL/GenBank/DDBJ databases">
        <title>Draft genome sequence of Hydrogenovibrio marinus MH-110, a model organism for aerobic H2 metabolism.</title>
        <authorList>
            <person name="Cha H.J."/>
            <person name="Jo B.H."/>
            <person name="Hwang B.H."/>
        </authorList>
    </citation>
    <scope>NUCLEOTIDE SEQUENCE [LARGE SCALE GENOMIC DNA]</scope>
    <source>
        <strain evidence="18 19">MH-110</strain>
    </source>
</reference>
<keyword evidence="6" id="KW-0645">Protease</keyword>
<dbReference type="GO" id="GO:0006508">
    <property type="term" value="P:proteolysis"/>
    <property type="evidence" value="ECO:0007669"/>
    <property type="project" value="UniProtKB-KW"/>
</dbReference>
<evidence type="ECO:0000256" key="8">
    <source>
        <dbReference type="ARBA" id="ARBA00022801"/>
    </source>
</evidence>
<dbReference type="PRINTS" id="PR00725">
    <property type="entry name" value="DADACBPTASE1"/>
</dbReference>
<keyword evidence="10" id="KW-0573">Peptidoglycan synthesis</keyword>
<dbReference type="InterPro" id="IPR015956">
    <property type="entry name" value="Peniciliin-bd_prot_C_sf"/>
</dbReference>
<comment type="similarity">
    <text evidence="3 15">Belongs to the peptidase S11 family.</text>
</comment>
<keyword evidence="7 16" id="KW-0732">Signal</keyword>
<evidence type="ECO:0000256" key="12">
    <source>
        <dbReference type="ARBA" id="ARBA00034000"/>
    </source>
</evidence>
<dbReference type="UniPathway" id="UPA00219"/>
<comment type="function">
    <text evidence="1">Removes C-terminal D-alanyl residues from sugar-peptide cell wall precursors.</text>
</comment>
<comment type="caution">
    <text evidence="18">The sequence shown here is derived from an EMBL/GenBank/DDBJ whole genome shotgun (WGS) entry which is preliminary data.</text>
</comment>
<evidence type="ECO:0000256" key="10">
    <source>
        <dbReference type="ARBA" id="ARBA00022984"/>
    </source>
</evidence>
<dbReference type="AlphaFoldDB" id="A0A067A1P3"/>
<evidence type="ECO:0000256" key="7">
    <source>
        <dbReference type="ARBA" id="ARBA00022729"/>
    </source>
</evidence>
<dbReference type="SUPFAM" id="SSF69189">
    <property type="entry name" value="Penicillin-binding protein associated domain"/>
    <property type="match status" value="1"/>
</dbReference>
<keyword evidence="8 18" id="KW-0378">Hydrolase</keyword>